<sequence>MSIPDLSELEAAAKLIVRDASKRGELQSAPSCSRTDDTIVNLFDSNLSKRVVRRALEAEFKLTAGALDDDKFKDPLKLAISAAAENPDDDVPPSVAEERRPEGNNDPQFAPQVDVASANVKKRKSEEVEDSEGVPAPPPNKKKRKSGEVKEPKPSKKRNERPPKKAKKGNKEYKSSEMIASSDIEDMGAQEEDTSVEIPENQAAPINMSKKPVLPKASGSISKASARATTSTAPEKAAESDSNMSLLDDKPRKPVKKSKTAKPKDKGGDKVKGKKAELSKDEETIKRLKSLVLACGVRRVWAKVFKDVDKPSQQIQMLREILTELGMSGRMSLEQAKAIKARRELAKELEDVQAFAAAATRPKSAPAVQEEKEEDESSEEEELERPAKRKVNARRSIMEFLGDQSDDD</sequence>
<feature type="compositionally biased region" description="Basic and acidic residues" evidence="1">
    <location>
        <begin position="262"/>
        <end position="280"/>
    </location>
</feature>
<proteinExistence type="predicted"/>
<evidence type="ECO:0000313" key="2">
    <source>
        <dbReference type="EMBL" id="KAJ7071849.1"/>
    </source>
</evidence>
<dbReference type="Proteomes" id="UP001222325">
    <property type="component" value="Unassembled WGS sequence"/>
</dbReference>
<accession>A0AAD6TMS3</accession>
<feature type="compositionally biased region" description="Acidic residues" evidence="1">
    <location>
        <begin position="183"/>
        <end position="195"/>
    </location>
</feature>
<dbReference type="InterPro" id="IPR037647">
    <property type="entry name" value="HIRIP3"/>
</dbReference>
<feature type="region of interest" description="Disordered" evidence="1">
    <location>
        <begin position="81"/>
        <end position="280"/>
    </location>
</feature>
<dbReference type="PANTHER" id="PTHR15410">
    <property type="entry name" value="HIRA-INTERACTING PROTEIN 3"/>
    <property type="match status" value="1"/>
</dbReference>
<gene>
    <name evidence="2" type="ORF">B0H15DRAFT_957472</name>
</gene>
<protein>
    <submittedName>
        <fullName evidence="2">Uncharacterized protein</fullName>
    </submittedName>
</protein>
<comment type="caution">
    <text evidence="2">The sequence shown here is derived from an EMBL/GenBank/DDBJ whole genome shotgun (WGS) entry which is preliminary data.</text>
</comment>
<feature type="compositionally biased region" description="Low complexity" evidence="1">
    <location>
        <begin position="356"/>
        <end position="367"/>
    </location>
</feature>
<feature type="region of interest" description="Disordered" evidence="1">
    <location>
        <begin position="356"/>
        <end position="408"/>
    </location>
</feature>
<reference evidence="2" key="1">
    <citation type="submission" date="2023-03" db="EMBL/GenBank/DDBJ databases">
        <title>Massive genome expansion in bonnet fungi (Mycena s.s.) driven by repeated elements and novel gene families across ecological guilds.</title>
        <authorList>
            <consortium name="Lawrence Berkeley National Laboratory"/>
            <person name="Harder C.B."/>
            <person name="Miyauchi S."/>
            <person name="Viragh M."/>
            <person name="Kuo A."/>
            <person name="Thoen E."/>
            <person name="Andreopoulos B."/>
            <person name="Lu D."/>
            <person name="Skrede I."/>
            <person name="Drula E."/>
            <person name="Henrissat B."/>
            <person name="Morin E."/>
            <person name="Kohler A."/>
            <person name="Barry K."/>
            <person name="LaButti K."/>
            <person name="Morin E."/>
            <person name="Salamov A."/>
            <person name="Lipzen A."/>
            <person name="Mereny Z."/>
            <person name="Hegedus B."/>
            <person name="Baldrian P."/>
            <person name="Stursova M."/>
            <person name="Weitz H."/>
            <person name="Taylor A."/>
            <person name="Grigoriev I.V."/>
            <person name="Nagy L.G."/>
            <person name="Martin F."/>
            <person name="Kauserud H."/>
        </authorList>
    </citation>
    <scope>NUCLEOTIDE SEQUENCE</scope>
    <source>
        <strain evidence="2">CBHHK173m</strain>
    </source>
</reference>
<name>A0AAD6TMS3_9AGAR</name>
<dbReference type="GO" id="GO:0005634">
    <property type="term" value="C:nucleus"/>
    <property type="evidence" value="ECO:0007669"/>
    <property type="project" value="TreeGrafter"/>
</dbReference>
<keyword evidence="3" id="KW-1185">Reference proteome</keyword>
<feature type="compositionally biased region" description="Low complexity" evidence="1">
    <location>
        <begin position="220"/>
        <end position="233"/>
    </location>
</feature>
<dbReference type="EMBL" id="JARJCN010000122">
    <property type="protein sequence ID" value="KAJ7071849.1"/>
    <property type="molecule type" value="Genomic_DNA"/>
</dbReference>
<feature type="compositionally biased region" description="Acidic residues" evidence="1">
    <location>
        <begin position="371"/>
        <end position="383"/>
    </location>
</feature>
<feature type="compositionally biased region" description="Basic residues" evidence="1">
    <location>
        <begin position="155"/>
        <end position="168"/>
    </location>
</feature>
<evidence type="ECO:0000256" key="1">
    <source>
        <dbReference type="SAM" id="MobiDB-lite"/>
    </source>
</evidence>
<dbReference type="PANTHER" id="PTHR15410:SF2">
    <property type="entry name" value="HIRA-INTERACTING PROTEIN 3"/>
    <property type="match status" value="1"/>
</dbReference>
<organism evidence="2 3">
    <name type="scientific">Mycena belliarum</name>
    <dbReference type="NCBI Taxonomy" id="1033014"/>
    <lineage>
        <taxon>Eukaryota</taxon>
        <taxon>Fungi</taxon>
        <taxon>Dikarya</taxon>
        <taxon>Basidiomycota</taxon>
        <taxon>Agaricomycotina</taxon>
        <taxon>Agaricomycetes</taxon>
        <taxon>Agaricomycetidae</taxon>
        <taxon>Agaricales</taxon>
        <taxon>Marasmiineae</taxon>
        <taxon>Mycenaceae</taxon>
        <taxon>Mycena</taxon>
    </lineage>
</organism>
<dbReference type="AlphaFoldDB" id="A0AAD6TMS3"/>
<evidence type="ECO:0000313" key="3">
    <source>
        <dbReference type="Proteomes" id="UP001222325"/>
    </source>
</evidence>